<sequence>MGDVVFFEPRRTSVLVSPAGSTKKLANHSAMRVAYKFIFAPNSNFSAKPEQMYGFIPQWGKIDVVLYRNKGRPADENLRIQFAAAPTGEDPKESFATGQPTGVYVGETTVKLVAIE</sequence>
<dbReference type="Proteomes" id="UP000268014">
    <property type="component" value="Unassembled WGS sequence"/>
</dbReference>
<keyword evidence="3" id="KW-1185">Reference proteome</keyword>
<dbReference type="OMA" id="ANHSAMR"/>
<evidence type="ECO:0000313" key="2">
    <source>
        <dbReference type="EMBL" id="VDO11013.1"/>
    </source>
</evidence>
<evidence type="ECO:0000313" key="4">
    <source>
        <dbReference type="WBParaSite" id="HPLM_0000173201-mRNA-1"/>
    </source>
</evidence>
<reference evidence="4" key="1">
    <citation type="submission" date="2017-02" db="UniProtKB">
        <authorList>
            <consortium name="WormBaseParasite"/>
        </authorList>
    </citation>
    <scope>IDENTIFICATION</scope>
</reference>
<protein>
    <submittedName>
        <fullName evidence="4">MSP domain-containing protein</fullName>
    </submittedName>
</protein>
<dbReference type="InterPro" id="IPR008962">
    <property type="entry name" value="PapD-like_sf"/>
</dbReference>
<dbReference type="OrthoDB" id="5779314at2759"/>
<dbReference type="AlphaFoldDB" id="A0A0N4VWR2"/>
<dbReference type="InterPro" id="IPR013783">
    <property type="entry name" value="Ig-like_fold"/>
</dbReference>
<reference evidence="2 3" key="2">
    <citation type="submission" date="2018-11" db="EMBL/GenBank/DDBJ databases">
        <authorList>
            <consortium name="Pathogen Informatics"/>
        </authorList>
    </citation>
    <scope>NUCLEOTIDE SEQUENCE [LARGE SCALE GENOMIC DNA]</scope>
    <source>
        <strain evidence="2 3">MHpl1</strain>
    </source>
</reference>
<name>A0A0N4VWR2_HAEPC</name>
<proteinExistence type="predicted"/>
<evidence type="ECO:0000313" key="3">
    <source>
        <dbReference type="Proteomes" id="UP000268014"/>
    </source>
</evidence>
<feature type="domain" description="MSP" evidence="1">
    <location>
        <begin position="21"/>
        <end position="98"/>
    </location>
</feature>
<dbReference type="WBParaSite" id="HPLM_0000173201-mRNA-1">
    <property type="protein sequence ID" value="HPLM_0000173201-mRNA-1"/>
    <property type="gene ID" value="HPLM_0000173201"/>
</dbReference>
<dbReference type="InterPro" id="IPR000535">
    <property type="entry name" value="MSP_dom"/>
</dbReference>
<dbReference type="Pfam" id="PF00635">
    <property type="entry name" value="Motile_Sperm"/>
    <property type="match status" value="1"/>
</dbReference>
<evidence type="ECO:0000259" key="1">
    <source>
        <dbReference type="Pfam" id="PF00635"/>
    </source>
</evidence>
<organism evidence="4">
    <name type="scientific">Haemonchus placei</name>
    <name type="common">Barber's pole worm</name>
    <dbReference type="NCBI Taxonomy" id="6290"/>
    <lineage>
        <taxon>Eukaryota</taxon>
        <taxon>Metazoa</taxon>
        <taxon>Ecdysozoa</taxon>
        <taxon>Nematoda</taxon>
        <taxon>Chromadorea</taxon>
        <taxon>Rhabditida</taxon>
        <taxon>Rhabditina</taxon>
        <taxon>Rhabditomorpha</taxon>
        <taxon>Strongyloidea</taxon>
        <taxon>Trichostrongylidae</taxon>
        <taxon>Haemonchus</taxon>
    </lineage>
</organism>
<dbReference type="Gene3D" id="2.60.40.10">
    <property type="entry name" value="Immunoglobulins"/>
    <property type="match status" value="1"/>
</dbReference>
<accession>A0A0N4VWR2</accession>
<dbReference type="SUPFAM" id="SSF49354">
    <property type="entry name" value="PapD-like"/>
    <property type="match status" value="1"/>
</dbReference>
<dbReference type="EMBL" id="UZAF01002571">
    <property type="protein sequence ID" value="VDO11013.1"/>
    <property type="molecule type" value="Genomic_DNA"/>
</dbReference>
<gene>
    <name evidence="2" type="ORF">HPLM_LOCUS1730</name>
</gene>